<sequence>MDFGIGSIEYTDLFTEFKSAILFGSDLKGNKCFIDSCNSLNLVLDEQPVRYTPVNDFESLLSFGDTTEASFEDATDAMSQILFELENASNPDSSYSLSGQRQNTKKRKLSSSKRRVQCVRSHSRYCHLCGRSSGHITLKVCDNFSQGTCRKAVCTDCIDNKLDSAQIQSKLPNWTCPHCQNMCPERARCHSYNASNKRRYNNRATQPPIHKNAQ</sequence>
<dbReference type="InterPro" id="IPR013083">
    <property type="entry name" value="Znf_RING/FYVE/PHD"/>
</dbReference>
<gene>
    <name evidence="1" type="ORF">TOLI1172_LOCUS6197</name>
</gene>
<evidence type="ECO:0000313" key="1">
    <source>
        <dbReference type="EMBL" id="CAD8821801.1"/>
    </source>
</evidence>
<name>A0A7S0ZHB6_9RHOD</name>
<proteinExistence type="predicted"/>
<protein>
    <recommendedName>
        <fullName evidence="2">Zinc-finger domain-containing protein</fullName>
    </recommendedName>
</protein>
<reference evidence="1" key="1">
    <citation type="submission" date="2021-01" db="EMBL/GenBank/DDBJ databases">
        <authorList>
            <person name="Corre E."/>
            <person name="Pelletier E."/>
            <person name="Niang G."/>
            <person name="Scheremetjew M."/>
            <person name="Finn R."/>
            <person name="Kale V."/>
            <person name="Holt S."/>
            <person name="Cochrane G."/>
            <person name="Meng A."/>
            <person name="Brown T."/>
            <person name="Cohen L."/>
        </authorList>
    </citation>
    <scope>NUCLEOTIDE SEQUENCE</scope>
    <source>
        <strain evidence="1">CCMP3278</strain>
    </source>
</reference>
<accession>A0A7S0ZHB6</accession>
<organism evidence="1">
    <name type="scientific">Timspurckia oligopyrenoides</name>
    <dbReference type="NCBI Taxonomy" id="708627"/>
    <lineage>
        <taxon>Eukaryota</taxon>
        <taxon>Rhodophyta</taxon>
        <taxon>Bangiophyceae</taxon>
        <taxon>Porphyridiales</taxon>
        <taxon>Porphyridiaceae</taxon>
        <taxon>Timspurckia</taxon>
    </lineage>
</organism>
<dbReference type="EMBL" id="HBFP01008648">
    <property type="protein sequence ID" value="CAD8821801.1"/>
    <property type="molecule type" value="Transcribed_RNA"/>
</dbReference>
<dbReference type="Gene3D" id="3.30.40.10">
    <property type="entry name" value="Zinc/RING finger domain, C3HC4 (zinc finger)"/>
    <property type="match status" value="1"/>
</dbReference>
<dbReference type="AlphaFoldDB" id="A0A7S0ZHB6"/>
<evidence type="ECO:0008006" key="2">
    <source>
        <dbReference type="Google" id="ProtNLM"/>
    </source>
</evidence>